<evidence type="ECO:0000256" key="1">
    <source>
        <dbReference type="SAM" id="SignalP"/>
    </source>
</evidence>
<feature type="chain" id="PRO_5002499265" evidence="1">
    <location>
        <begin position="20"/>
        <end position="115"/>
    </location>
</feature>
<reference evidence="2 3" key="1">
    <citation type="journal article" date="2015" name="BMC Genomics">
        <title>Genome mining reveals unlocked bioactive potential of marine Gram-negative bacteria.</title>
        <authorList>
            <person name="Machado H."/>
            <person name="Sonnenschein E.C."/>
            <person name="Melchiorsen J."/>
            <person name="Gram L."/>
        </authorList>
    </citation>
    <scope>NUCLEOTIDE SEQUENCE [LARGE SCALE GENOMIC DNA]</scope>
    <source>
        <strain evidence="2 3">S4054</strain>
    </source>
</reference>
<name>A0A0F6AEK9_9GAMM</name>
<proteinExistence type="predicted"/>
<gene>
    <name evidence="2" type="ORF">N479_10150</name>
</gene>
<dbReference type="PATRIC" id="fig|1129367.4.peg.1810"/>
<feature type="signal peptide" evidence="1">
    <location>
        <begin position="1"/>
        <end position="19"/>
    </location>
</feature>
<dbReference type="EMBL" id="AUXW01000138">
    <property type="protein sequence ID" value="KKE84251.1"/>
    <property type="molecule type" value="Genomic_DNA"/>
</dbReference>
<comment type="caution">
    <text evidence="2">The sequence shown here is derived from an EMBL/GenBank/DDBJ whole genome shotgun (WGS) entry which is preliminary data.</text>
</comment>
<organism evidence="2 3">
    <name type="scientific">Pseudoalteromonas luteoviolacea S4054</name>
    <dbReference type="NCBI Taxonomy" id="1129367"/>
    <lineage>
        <taxon>Bacteria</taxon>
        <taxon>Pseudomonadati</taxon>
        <taxon>Pseudomonadota</taxon>
        <taxon>Gammaproteobacteria</taxon>
        <taxon>Alteromonadales</taxon>
        <taxon>Pseudoalteromonadaceae</taxon>
        <taxon>Pseudoalteromonas</taxon>
    </lineage>
</organism>
<sequence>MYKYLLMAVILAFSLQAKASGGTDSGKIAQMYVNGGWTMVHIPNIVTNVRGSKNNPDSCNNNYWFAIEPNDPNYTTLHSTLMAAQIAEKNVHFWVSGCGGQNRHYPKIVSVWLTN</sequence>
<dbReference type="RefSeq" id="WP_046355515.1">
    <property type="nucleotide sequence ID" value="NZ_AUXW01000138.1"/>
</dbReference>
<evidence type="ECO:0000313" key="2">
    <source>
        <dbReference type="EMBL" id="KKE84251.1"/>
    </source>
</evidence>
<accession>A0A0F6AEK9</accession>
<evidence type="ECO:0000313" key="3">
    <source>
        <dbReference type="Proteomes" id="UP000033434"/>
    </source>
</evidence>
<protein>
    <submittedName>
        <fullName evidence="2">Uncharacterized protein</fullName>
    </submittedName>
</protein>
<dbReference type="AlphaFoldDB" id="A0A0F6AEK9"/>
<keyword evidence="1" id="KW-0732">Signal</keyword>
<dbReference type="Proteomes" id="UP000033434">
    <property type="component" value="Unassembled WGS sequence"/>
</dbReference>